<keyword evidence="1" id="KW-1133">Transmembrane helix</keyword>
<keyword evidence="1" id="KW-0812">Transmembrane</keyword>
<proteinExistence type="predicted"/>
<feature type="transmembrane region" description="Helical" evidence="1">
    <location>
        <begin position="27"/>
        <end position="49"/>
    </location>
</feature>
<organism evidence="2">
    <name type="scientific">Octopus bimaculoides</name>
    <name type="common">California two-spotted octopus</name>
    <dbReference type="NCBI Taxonomy" id="37653"/>
    <lineage>
        <taxon>Eukaryota</taxon>
        <taxon>Metazoa</taxon>
        <taxon>Spiralia</taxon>
        <taxon>Lophotrochozoa</taxon>
        <taxon>Mollusca</taxon>
        <taxon>Cephalopoda</taxon>
        <taxon>Coleoidea</taxon>
        <taxon>Octopodiformes</taxon>
        <taxon>Octopoda</taxon>
        <taxon>Incirrata</taxon>
        <taxon>Octopodidae</taxon>
        <taxon>Octopus</taxon>
    </lineage>
</organism>
<dbReference type="AlphaFoldDB" id="A0A0L8FVZ1"/>
<dbReference type="EMBL" id="KQ425905">
    <property type="protein sequence ID" value="KOF68842.1"/>
    <property type="molecule type" value="Genomic_DNA"/>
</dbReference>
<protein>
    <submittedName>
        <fullName evidence="2">Uncharacterized protein</fullName>
    </submittedName>
</protein>
<name>A0A0L8FVZ1_OCTBM</name>
<gene>
    <name evidence="2" type="ORF">OCBIM_22006411mg</name>
</gene>
<sequence>MINTLKKSINSEFIIVIKCRLSNKTGLVLLMTLIINNIYPLILDLFFHFQNQFFSRNHGIGSK</sequence>
<reference evidence="2" key="1">
    <citation type="submission" date="2015-07" db="EMBL/GenBank/DDBJ databases">
        <title>MeaNS - Measles Nucleotide Surveillance Program.</title>
        <authorList>
            <person name="Tran T."/>
            <person name="Druce J."/>
        </authorList>
    </citation>
    <scope>NUCLEOTIDE SEQUENCE</scope>
    <source>
        <strain evidence="2">UCB-OBI-ISO-001</strain>
        <tissue evidence="2">Gonad</tissue>
    </source>
</reference>
<accession>A0A0L8FVZ1</accession>
<keyword evidence="1" id="KW-0472">Membrane</keyword>
<evidence type="ECO:0000256" key="1">
    <source>
        <dbReference type="SAM" id="Phobius"/>
    </source>
</evidence>
<evidence type="ECO:0000313" key="2">
    <source>
        <dbReference type="EMBL" id="KOF68842.1"/>
    </source>
</evidence>